<proteinExistence type="inferred from homology"/>
<dbReference type="Gene3D" id="6.20.190.10">
    <property type="entry name" value="Nutrient germinant receptor protein C, domain 1"/>
    <property type="match status" value="1"/>
</dbReference>
<dbReference type="InterPro" id="IPR038501">
    <property type="entry name" value="Spore_GerAC_C_sf"/>
</dbReference>
<reference evidence="10" key="1">
    <citation type="submission" date="2022-10" db="EMBL/GenBank/DDBJ databases">
        <title>Description of Fervidibacillus gen. nov. in the family Fervidibacillaceae fam. nov. with two species, Fervidibacillus albus sp. nov., and Fervidibacillus halotolerans sp. nov., isolated from tidal flat sediments.</title>
        <authorList>
            <person name="Kwon K.K."/>
            <person name="Yang S.-H."/>
        </authorList>
    </citation>
    <scope>NUCLEOTIDE SEQUENCE</scope>
    <source>
        <strain evidence="10">JCM 19140</strain>
    </source>
</reference>
<keyword evidence="11" id="KW-1185">Reference proteome</keyword>
<evidence type="ECO:0000313" key="10">
    <source>
        <dbReference type="EMBL" id="MCU9613523.1"/>
    </source>
</evidence>
<sequence length="368" mass="41940">MKIQAKRSILLALSLLLLLGGCGYKDLDKRFFVVGIGVDKVENKENVYKITLKLAVPSADIIKGSSEFEIITEEAETIAEAVRILKSKVDKELDFGHAKIIILGESVTDEDITSLLYWFVRRRDIQKIAWMAVGDPSAEEVLKGKTKSERIPSNSLFLSFGRSGTESAYIISKYLFQFRRELFNTGRNAVLPVIQAPKDDLFEINQAIVFNDDRKQEMKLNSAETRLLNVLNNTIDKIDVKVNKEDQYFIIATESISVHYKIVEGHEKSPELRVDLKLTGILEEAKQRLFENKMEYYGKIASIDIKNEIEKLLVKFQEANVDPLGFGLLYQATHFQNDTEMKEWQELYPSLKIDVHVDTELEGVGLVK</sequence>
<accession>A0AAE3IRY4</accession>
<dbReference type="RefSeq" id="WP_263072762.1">
    <property type="nucleotide sequence ID" value="NZ_JAOUSF010000003.1"/>
</dbReference>
<evidence type="ECO:0000259" key="8">
    <source>
        <dbReference type="Pfam" id="PF05504"/>
    </source>
</evidence>
<keyword evidence="4" id="KW-0732">Signal</keyword>
<comment type="subcellular location">
    <subcellularLocation>
        <location evidence="1">Membrane</location>
        <topology evidence="1">Lipid-anchor</topology>
    </subcellularLocation>
</comment>
<dbReference type="EMBL" id="JAOUSF010000003">
    <property type="protein sequence ID" value="MCU9613523.1"/>
    <property type="molecule type" value="Genomic_DNA"/>
</dbReference>
<dbReference type="Gene3D" id="3.30.300.210">
    <property type="entry name" value="Nutrient germinant receptor protein C, domain 3"/>
    <property type="match status" value="1"/>
</dbReference>
<evidence type="ECO:0000256" key="7">
    <source>
        <dbReference type="ARBA" id="ARBA00023288"/>
    </source>
</evidence>
<dbReference type="Proteomes" id="UP001209318">
    <property type="component" value="Unassembled WGS sequence"/>
</dbReference>
<evidence type="ECO:0000256" key="1">
    <source>
        <dbReference type="ARBA" id="ARBA00004635"/>
    </source>
</evidence>
<dbReference type="Pfam" id="PF05504">
    <property type="entry name" value="Spore_GerAC"/>
    <property type="match status" value="1"/>
</dbReference>
<evidence type="ECO:0000256" key="4">
    <source>
        <dbReference type="ARBA" id="ARBA00022729"/>
    </source>
</evidence>
<dbReference type="GO" id="GO:0009847">
    <property type="term" value="P:spore germination"/>
    <property type="evidence" value="ECO:0007669"/>
    <property type="project" value="InterPro"/>
</dbReference>
<dbReference type="PROSITE" id="PS51257">
    <property type="entry name" value="PROKAR_LIPOPROTEIN"/>
    <property type="match status" value="1"/>
</dbReference>
<evidence type="ECO:0000256" key="6">
    <source>
        <dbReference type="ARBA" id="ARBA00023139"/>
    </source>
</evidence>
<keyword evidence="7" id="KW-0449">Lipoprotein</keyword>
<evidence type="ECO:0000256" key="5">
    <source>
        <dbReference type="ARBA" id="ARBA00023136"/>
    </source>
</evidence>
<organism evidence="10 11">
    <name type="scientific">Perspicuibacillus lycopersici</name>
    <dbReference type="NCBI Taxonomy" id="1325689"/>
    <lineage>
        <taxon>Bacteria</taxon>
        <taxon>Bacillati</taxon>
        <taxon>Bacillota</taxon>
        <taxon>Bacilli</taxon>
        <taxon>Bacillales</taxon>
        <taxon>Bacillaceae</taxon>
        <taxon>Perspicuibacillus</taxon>
    </lineage>
</organism>
<dbReference type="GO" id="GO:0016020">
    <property type="term" value="C:membrane"/>
    <property type="evidence" value="ECO:0007669"/>
    <property type="project" value="UniProtKB-SubCell"/>
</dbReference>
<dbReference type="InterPro" id="IPR046953">
    <property type="entry name" value="Spore_GerAC-like_C"/>
</dbReference>
<comment type="caution">
    <text evidence="10">The sequence shown here is derived from an EMBL/GenBank/DDBJ whole genome shotgun (WGS) entry which is preliminary data.</text>
</comment>
<evidence type="ECO:0000256" key="2">
    <source>
        <dbReference type="ARBA" id="ARBA00007886"/>
    </source>
</evidence>
<dbReference type="InterPro" id="IPR008844">
    <property type="entry name" value="Spore_GerAC-like"/>
</dbReference>
<dbReference type="InterPro" id="IPR057336">
    <property type="entry name" value="GerAC_N"/>
</dbReference>
<feature type="domain" description="Spore germination GerAC-like C-terminal" evidence="8">
    <location>
        <begin position="206"/>
        <end position="365"/>
    </location>
</feature>
<feature type="domain" description="Spore germination protein N-terminal" evidence="9">
    <location>
        <begin position="24"/>
        <end position="195"/>
    </location>
</feature>
<evidence type="ECO:0000259" key="9">
    <source>
        <dbReference type="Pfam" id="PF25198"/>
    </source>
</evidence>
<name>A0AAE3IRY4_9BACI</name>
<keyword evidence="6" id="KW-0564">Palmitate</keyword>
<comment type="similarity">
    <text evidence="2">Belongs to the GerABKC lipoprotein family.</text>
</comment>
<keyword evidence="3" id="KW-0309">Germination</keyword>
<keyword evidence="5" id="KW-0472">Membrane</keyword>
<evidence type="ECO:0000313" key="11">
    <source>
        <dbReference type="Proteomes" id="UP001209318"/>
    </source>
</evidence>
<evidence type="ECO:0000256" key="3">
    <source>
        <dbReference type="ARBA" id="ARBA00022544"/>
    </source>
</evidence>
<dbReference type="PANTHER" id="PTHR35789">
    <property type="entry name" value="SPORE GERMINATION PROTEIN B3"/>
    <property type="match status" value="1"/>
</dbReference>
<dbReference type="AlphaFoldDB" id="A0AAE3IRY4"/>
<gene>
    <name evidence="10" type="ORF">OEV98_08125</name>
</gene>
<protein>
    <submittedName>
        <fullName evidence="10">Ger(X)C family spore germination protein</fullName>
    </submittedName>
</protein>
<dbReference type="NCBIfam" id="TIGR02887">
    <property type="entry name" value="spore_ger_x_C"/>
    <property type="match status" value="1"/>
</dbReference>
<dbReference type="Pfam" id="PF25198">
    <property type="entry name" value="Spore_GerAC_N"/>
    <property type="match status" value="1"/>
</dbReference>
<dbReference type="PANTHER" id="PTHR35789:SF1">
    <property type="entry name" value="SPORE GERMINATION PROTEIN B3"/>
    <property type="match status" value="1"/>
</dbReference>